<dbReference type="EC" id="2.1.1.-" evidence="3"/>
<dbReference type="RefSeq" id="WP_269310287.1">
    <property type="nucleotide sequence ID" value="NZ_CP098242.1"/>
</dbReference>
<sequence>MKLPVPSPEALALSAVLRRKIEDVISQHGGWISFARYMEMALYEPGLGYYSHGGQVVGRQGDFVTAPEISALFGQTIARSIQPFFVQSACHIMEIGAGSGRLACDILMALAQQDIIPECYDILDLSGSLKQRQQEMLAPFPQVRWIDRLPEAFTGVILGNEVLDAMPVQRVVKKEGKWHELGVRVSKDGFVFEAQPADAALLAQIALQIPDAEGLHDGYVTEVHPYACAFVRSLGDMLNAGEGGAALLIDYGYPAREYYLPERSQGTLMSYYRHHVHADPFWHVGLQDITAHVDFSAVAGAATESGMDLLCYASQAGFLLANGITERLLQISPAAVVHYLPQAKKVQMLLSPTEMGELFKVMILGNLDLPPHLVSIDRSERL</sequence>
<organism evidence="3 4">
    <name type="scientific">Oxalobacter vibrioformis</name>
    <dbReference type="NCBI Taxonomy" id="933080"/>
    <lineage>
        <taxon>Bacteria</taxon>
        <taxon>Pseudomonadati</taxon>
        <taxon>Pseudomonadota</taxon>
        <taxon>Betaproteobacteria</taxon>
        <taxon>Burkholderiales</taxon>
        <taxon>Oxalobacteraceae</taxon>
        <taxon>Oxalobacter</taxon>
    </lineage>
</organism>
<accession>A0A9E9LYP7</accession>
<name>A0A9E9LYP7_9BURK</name>
<dbReference type="EMBL" id="CP098242">
    <property type="protein sequence ID" value="WAW11177.1"/>
    <property type="molecule type" value="Genomic_DNA"/>
</dbReference>
<gene>
    <name evidence="3" type="ORF">NB640_05980</name>
</gene>
<dbReference type="GO" id="GO:0032259">
    <property type="term" value="P:methylation"/>
    <property type="evidence" value="ECO:0007669"/>
    <property type="project" value="UniProtKB-KW"/>
</dbReference>
<dbReference type="InterPro" id="IPR029063">
    <property type="entry name" value="SAM-dependent_MTases_sf"/>
</dbReference>
<dbReference type="InterPro" id="IPR038375">
    <property type="entry name" value="NDUFAF7_sf"/>
</dbReference>
<dbReference type="AlphaFoldDB" id="A0A9E9LYP7"/>
<dbReference type="Proteomes" id="UP001156215">
    <property type="component" value="Chromosome"/>
</dbReference>
<reference evidence="3" key="1">
    <citation type="journal article" date="2022" name="Front. Microbiol.">
        <title>New perspectives on an old grouping: The genomic and phenotypic variability of Oxalobacter formigenes and the implications for calcium oxalate stone prevention.</title>
        <authorList>
            <person name="Chmiel J.A."/>
            <person name="Carr C."/>
            <person name="Stuivenberg G.A."/>
            <person name="Venema R."/>
            <person name="Chanyi R.M."/>
            <person name="Al K.F."/>
            <person name="Giguere D."/>
            <person name="Say H."/>
            <person name="Akouris P.P."/>
            <person name="Dominguez Romero S.A."/>
            <person name="Kwong A."/>
            <person name="Tai V."/>
            <person name="Koval S.F."/>
            <person name="Razvi H."/>
            <person name="Bjazevic J."/>
            <person name="Burton J.P."/>
        </authorList>
    </citation>
    <scope>NUCLEOTIDE SEQUENCE</scope>
    <source>
        <strain evidence="3">WoOx3</strain>
    </source>
</reference>
<dbReference type="GO" id="GO:0035243">
    <property type="term" value="F:protein-arginine omega-N symmetric methyltransferase activity"/>
    <property type="evidence" value="ECO:0007669"/>
    <property type="project" value="TreeGrafter"/>
</dbReference>
<keyword evidence="1 3" id="KW-0489">Methyltransferase</keyword>
<evidence type="ECO:0000256" key="2">
    <source>
        <dbReference type="ARBA" id="ARBA00022679"/>
    </source>
</evidence>
<evidence type="ECO:0000313" key="3">
    <source>
        <dbReference type="EMBL" id="WAW11177.1"/>
    </source>
</evidence>
<protein>
    <submittedName>
        <fullName evidence="3">SAM-dependent methyltransferase</fullName>
        <ecNumber evidence="3">2.1.1.-</ecNumber>
    </submittedName>
</protein>
<dbReference type="Gene3D" id="3.40.50.12710">
    <property type="match status" value="1"/>
</dbReference>
<dbReference type="PANTHER" id="PTHR12049:SF7">
    <property type="entry name" value="PROTEIN ARGININE METHYLTRANSFERASE NDUFAF7, MITOCHONDRIAL"/>
    <property type="match status" value="1"/>
</dbReference>
<dbReference type="PANTHER" id="PTHR12049">
    <property type="entry name" value="PROTEIN ARGININE METHYLTRANSFERASE NDUFAF7, MITOCHONDRIAL"/>
    <property type="match status" value="1"/>
</dbReference>
<dbReference type="SUPFAM" id="SSF53335">
    <property type="entry name" value="S-adenosyl-L-methionine-dependent methyltransferases"/>
    <property type="match status" value="1"/>
</dbReference>
<keyword evidence="4" id="KW-1185">Reference proteome</keyword>
<dbReference type="KEGG" id="ovb:NB640_05980"/>
<proteinExistence type="predicted"/>
<dbReference type="Pfam" id="PF02636">
    <property type="entry name" value="Methyltransf_28"/>
    <property type="match status" value="1"/>
</dbReference>
<dbReference type="InterPro" id="IPR003788">
    <property type="entry name" value="NDUFAF7"/>
</dbReference>
<keyword evidence="2 3" id="KW-0808">Transferase</keyword>
<evidence type="ECO:0000313" key="4">
    <source>
        <dbReference type="Proteomes" id="UP001156215"/>
    </source>
</evidence>
<evidence type="ECO:0000256" key="1">
    <source>
        <dbReference type="ARBA" id="ARBA00022603"/>
    </source>
</evidence>